<dbReference type="InterPro" id="IPR036691">
    <property type="entry name" value="Endo/exonu/phosph_ase_sf"/>
</dbReference>
<feature type="non-terminal residue" evidence="2">
    <location>
        <position position="632"/>
    </location>
</feature>
<dbReference type="OrthoDB" id="2290280at2759"/>
<accession>A0A0B7N0X3</accession>
<sequence>MNIIHHTVKIATLNCRGLKKAENPKKRKQFITYLRTLGYDILVLQETHATDPTTIDQFNISFQTKSSLWTTHCGIVALSHKFNIQPISEGIDGGRYIIASIHLSQDMDSATSPIATILNIYGRSALRSERSAFYSELLAIPTIEELLTNNNNNTVFIMGDFNYQYKDRRVDGSLSSAPDTWLNLLDDHYIDLFTEDKQTTWHSGSHSGILDYIFCSSNARNQVTSIAQQYISPVWTDHELLGFAFQYQDSTGRGPGSWKANPFLARNPDFRRALATHLNSIENQFAVIKTFSNPQQQWDWIKGEVKLFIKTFQREDLNWRKQQLRRFQSKRNKALRHQKHRGLVFQSLDFLESQIHLLQHSIAEIEILKSGKHWRENGEKSAGFLKRTAVARENKRSITELRDPITGVLYSDHSNISRIATDYYTILYTPSSPDLTARRQLIRAIPSHLKISTEQQEELLASFTIDEILEESKRTPRKSSPGPDGLPYEILYLIMKFPPYQDLISIVYNTALTQAKFPQSWNESIMCLLYKKGDPADMKNYRPLSLANTDYKLFTRILNHRIMEVSTQLISRSQLGFLPGRFIAENGMICQILMEDAQRKWMVAENSGNDNTIDQLDTDIGLLLDQEKAYDR</sequence>
<evidence type="ECO:0000259" key="1">
    <source>
        <dbReference type="Pfam" id="PF03372"/>
    </source>
</evidence>
<proteinExistence type="predicted"/>
<dbReference type="GO" id="GO:0003824">
    <property type="term" value="F:catalytic activity"/>
    <property type="evidence" value="ECO:0007669"/>
    <property type="project" value="InterPro"/>
</dbReference>
<dbReference type="SUPFAM" id="SSF56219">
    <property type="entry name" value="DNase I-like"/>
    <property type="match status" value="1"/>
</dbReference>
<protein>
    <recommendedName>
        <fullName evidence="1">Endonuclease/exonuclease/phosphatase domain-containing protein</fullName>
    </recommendedName>
</protein>
<dbReference type="Gene3D" id="3.60.10.10">
    <property type="entry name" value="Endonuclease/exonuclease/phosphatase"/>
    <property type="match status" value="1"/>
</dbReference>
<name>A0A0B7N0X3_9FUNG</name>
<dbReference type="Pfam" id="PF03372">
    <property type="entry name" value="Exo_endo_phos"/>
    <property type="match status" value="1"/>
</dbReference>
<dbReference type="InterPro" id="IPR005135">
    <property type="entry name" value="Endo/exonuclease/phosphatase"/>
</dbReference>
<evidence type="ECO:0000313" key="2">
    <source>
        <dbReference type="EMBL" id="CEP08998.1"/>
    </source>
</evidence>
<reference evidence="2 3" key="1">
    <citation type="submission" date="2014-09" db="EMBL/GenBank/DDBJ databases">
        <authorList>
            <person name="Ellenberger Sabrina"/>
        </authorList>
    </citation>
    <scope>NUCLEOTIDE SEQUENCE [LARGE SCALE GENOMIC DNA]</scope>
    <source>
        <strain evidence="2 3">CBS 412.66</strain>
    </source>
</reference>
<dbReference type="STRING" id="35722.A0A0B7N0X3"/>
<dbReference type="Proteomes" id="UP000054107">
    <property type="component" value="Unassembled WGS sequence"/>
</dbReference>
<dbReference type="AlphaFoldDB" id="A0A0B7N0X3"/>
<dbReference type="EMBL" id="LN720851">
    <property type="protein sequence ID" value="CEP08998.1"/>
    <property type="molecule type" value="Genomic_DNA"/>
</dbReference>
<evidence type="ECO:0000313" key="3">
    <source>
        <dbReference type="Proteomes" id="UP000054107"/>
    </source>
</evidence>
<organism evidence="2 3">
    <name type="scientific">Parasitella parasitica</name>
    <dbReference type="NCBI Taxonomy" id="35722"/>
    <lineage>
        <taxon>Eukaryota</taxon>
        <taxon>Fungi</taxon>
        <taxon>Fungi incertae sedis</taxon>
        <taxon>Mucoromycota</taxon>
        <taxon>Mucoromycotina</taxon>
        <taxon>Mucoromycetes</taxon>
        <taxon>Mucorales</taxon>
        <taxon>Mucorineae</taxon>
        <taxon>Mucoraceae</taxon>
        <taxon>Parasitella</taxon>
    </lineage>
</organism>
<feature type="domain" description="Endonuclease/exonuclease/phosphatase" evidence="1">
    <location>
        <begin position="11"/>
        <end position="222"/>
    </location>
</feature>
<dbReference type="PANTHER" id="PTHR19446">
    <property type="entry name" value="REVERSE TRANSCRIPTASES"/>
    <property type="match status" value="1"/>
</dbReference>
<gene>
    <name evidence="2" type="primary">PARPA_02424.1 scaffold 4412</name>
</gene>
<keyword evidence="3" id="KW-1185">Reference proteome</keyword>